<sequence>MMFQRYLPEVTDEHFMQHSKGTDEATFTIQTNKQRLNQLIASRIKEEPAEMPYMVELLEDHVQFRSAISVLGQRVPITINFLPEVLENGDLLLRVETFTLGLLNLPVEQVLQLITSWIDLADWIITYPADRVVEVKVTSIKLDENESIYFKFTTFDLEEDLIELEMVIQ</sequence>
<proteinExistence type="predicted"/>
<dbReference type="InterPro" id="IPR018672">
    <property type="entry name" value="DUF2140"/>
</dbReference>
<organism evidence="1 2">
    <name type="scientific">Halalkalibacter akibai (strain ATCC 43226 / DSM 21942 / CIP 109018 / JCM 9157 / 1139)</name>
    <name type="common">Bacillus akibai</name>
    <dbReference type="NCBI Taxonomy" id="1236973"/>
    <lineage>
        <taxon>Bacteria</taxon>
        <taxon>Bacillati</taxon>
        <taxon>Bacillota</taxon>
        <taxon>Bacilli</taxon>
        <taxon>Bacillales</taxon>
        <taxon>Bacillaceae</taxon>
        <taxon>Halalkalibacter</taxon>
    </lineage>
</organism>
<reference evidence="1 2" key="1">
    <citation type="journal article" date="2014" name="Genome Announc.">
        <title>Draft Genome Sequences of Three Alkaliphilic Bacillus Strains, Bacillus wakoensis JCM 9140T, Bacillus akibai JCM 9157T, and Bacillus hemicellulosilyticus JCM 9152T.</title>
        <authorList>
            <person name="Yuki M."/>
            <person name="Oshima K."/>
            <person name="Suda W."/>
            <person name="Oshida Y."/>
            <person name="Kitamura K."/>
            <person name="Iida T."/>
            <person name="Hattori M."/>
            <person name="Ohkuma M."/>
        </authorList>
    </citation>
    <scope>NUCLEOTIDE SEQUENCE [LARGE SCALE GENOMIC DNA]</scope>
    <source>
        <strain evidence="1 2">JCM 9157</strain>
    </source>
</reference>
<gene>
    <name evidence="1" type="ORF">JCM9157_2790</name>
</gene>
<name>W4QVL4_HALA3</name>
<accession>W4QVL4</accession>
<comment type="caution">
    <text evidence="1">The sequence shown here is derived from an EMBL/GenBank/DDBJ whole genome shotgun (WGS) entry which is preliminary data.</text>
</comment>
<dbReference type="EMBL" id="BAUV01000021">
    <property type="protein sequence ID" value="GAE35673.1"/>
    <property type="molecule type" value="Genomic_DNA"/>
</dbReference>
<dbReference type="Proteomes" id="UP000018896">
    <property type="component" value="Unassembled WGS sequence"/>
</dbReference>
<keyword evidence="2" id="KW-1185">Reference proteome</keyword>
<dbReference type="STRING" id="1236973.JCM9157_2790"/>
<dbReference type="eggNOG" id="COG4698">
    <property type="taxonomic scope" value="Bacteria"/>
</dbReference>
<evidence type="ECO:0000313" key="1">
    <source>
        <dbReference type="EMBL" id="GAE35673.1"/>
    </source>
</evidence>
<dbReference type="Pfam" id="PF09911">
    <property type="entry name" value="DUF2140"/>
    <property type="match status" value="1"/>
</dbReference>
<evidence type="ECO:0000313" key="2">
    <source>
        <dbReference type="Proteomes" id="UP000018896"/>
    </source>
</evidence>
<dbReference type="AlphaFoldDB" id="W4QVL4"/>
<protein>
    <submittedName>
        <fullName evidence="1">Uncharacterized protein</fullName>
    </submittedName>
</protein>